<organism evidence="2 3">
    <name type="scientific">Dehalococcoides mccartyi</name>
    <dbReference type="NCBI Taxonomy" id="61435"/>
    <lineage>
        <taxon>Bacteria</taxon>
        <taxon>Bacillati</taxon>
        <taxon>Chloroflexota</taxon>
        <taxon>Dehalococcoidia</taxon>
        <taxon>Dehalococcoidales</taxon>
        <taxon>Dehalococcoidaceae</taxon>
        <taxon>Dehalococcoides</taxon>
    </lineage>
</organism>
<keyword evidence="1" id="KW-0812">Transmembrane</keyword>
<dbReference type="EMBL" id="JGYD01000029">
    <property type="protein sequence ID" value="KSV16154.1"/>
    <property type="molecule type" value="Genomic_DNA"/>
</dbReference>
<dbReference type="PATRIC" id="fig|61435.5.peg.1727"/>
<feature type="transmembrane region" description="Helical" evidence="1">
    <location>
        <begin position="550"/>
        <end position="568"/>
    </location>
</feature>
<dbReference type="AlphaFoldDB" id="A0A0V8LXC9"/>
<proteinExistence type="predicted"/>
<dbReference type="RefSeq" id="WP_058293020.1">
    <property type="nucleotide sequence ID" value="NZ_JGYD01000029.1"/>
</dbReference>
<gene>
    <name evidence="2" type="ORF">DA01_08775</name>
</gene>
<evidence type="ECO:0000256" key="1">
    <source>
        <dbReference type="SAM" id="Phobius"/>
    </source>
</evidence>
<name>A0A0V8LXC9_9CHLR</name>
<reference evidence="2 3" key="1">
    <citation type="journal article" date="2015" name="Sci. Rep.">
        <title>A comparative genomics and reductive dehalogenase gene transcription study of two chloroethene-respiring bacteria, Dehalococcoides mccartyi strains MB and 11a.</title>
        <authorList>
            <person name="Low A."/>
            <person name="Shen Z."/>
            <person name="Cheng D."/>
            <person name="Rogers M.J."/>
            <person name="Lee P.K."/>
            <person name="He J."/>
        </authorList>
    </citation>
    <scope>NUCLEOTIDE SEQUENCE [LARGE SCALE GENOMIC DNA]</scope>
    <source>
        <strain evidence="2 3">MB</strain>
    </source>
</reference>
<keyword evidence="1" id="KW-0472">Membrane</keyword>
<keyword evidence="1" id="KW-1133">Transmembrane helix</keyword>
<comment type="caution">
    <text evidence="2">The sequence shown here is derived from an EMBL/GenBank/DDBJ whole genome shotgun (WGS) entry which is preliminary data.</text>
</comment>
<evidence type="ECO:0000313" key="2">
    <source>
        <dbReference type="EMBL" id="KSV16154.1"/>
    </source>
</evidence>
<feature type="transmembrane region" description="Helical" evidence="1">
    <location>
        <begin position="518"/>
        <end position="538"/>
    </location>
</feature>
<sequence length="586" mass="61980">MKKLIITLGMFIIATLIGPGTILASNIADAIYQADIRATNASYTATHVAAPFTWATDSLLDGYYINAGFSNLAMRNAAGDDIPFMPGRGSDPWIMWIEQISQNSAINYSLYTGGETSMGGKLAYFPDTAGMTVDDAASLELGSNFEIELSGYVDTIGGIGESPVLKAGGLSITIDAEQQISVGNYSDENLTIAANSWESTSCYGTSWFGQTFSFTNNVILSGFNLYCKKVGSPSGNLDYYLFATSGGLPTGSALASGSILASTVSTSAGFKSLAFTTPASLTAATTYAVVFACPSGTSSNRISFWYTNNSSYANGQEISSSNSGTSWTGSGTTDIYITLSGAYLNALVSASDVVYGEHIIKTNLSGGTLNLYIDGVLADSAAYAGSITDNANDWIIGANGSMPYMYYAKITVGGVLRGSWVWEYATTFTDLSGNGNDATPSFRTTTTDADVAVSVISYIACNQSAFVTSEDDDAVDIVTDDDIGEMPTGWYGDLHPENLPGGQAISDFLEDMDFPPAFFWYSLVYLGAAIITMVSLGLTSELLPCAAAGLIWQIFFCAIIGTSWWVLLPEGIIIIGEMVNRKLASY</sequence>
<evidence type="ECO:0000313" key="3">
    <source>
        <dbReference type="Proteomes" id="UP000053577"/>
    </source>
</evidence>
<protein>
    <submittedName>
        <fullName evidence="2">Uncharacterized protein</fullName>
    </submittedName>
</protein>
<dbReference type="Proteomes" id="UP000053577">
    <property type="component" value="Unassembled WGS sequence"/>
</dbReference>
<accession>A0A0V8LXC9</accession>